<dbReference type="InterPro" id="IPR049978">
    <property type="entry name" value="SCO6880-like"/>
</dbReference>
<evidence type="ECO:0008006" key="3">
    <source>
        <dbReference type="Google" id="ProtNLM"/>
    </source>
</evidence>
<feature type="transmembrane region" description="Helical" evidence="1">
    <location>
        <begin position="20"/>
        <end position="43"/>
    </location>
</feature>
<evidence type="ECO:0000313" key="2">
    <source>
        <dbReference type="EMBL" id="VFA81047.1"/>
    </source>
</evidence>
<protein>
    <recommendedName>
        <fullName evidence="3">Integral membrane protein</fullName>
    </recommendedName>
</protein>
<feature type="transmembrane region" description="Helical" evidence="1">
    <location>
        <begin position="48"/>
        <end position="65"/>
    </location>
</feature>
<dbReference type="EMBL" id="CAACYE010000002">
    <property type="protein sequence ID" value="VFA81047.1"/>
    <property type="molecule type" value="Genomic_DNA"/>
</dbReference>
<name>A0A449G5L1_NOCFR</name>
<dbReference type="AlphaFoldDB" id="A0A449G5L1"/>
<reference evidence="2" key="1">
    <citation type="submission" date="2019-02" db="EMBL/GenBank/DDBJ databases">
        <authorList>
            <consortium name="Pathogen Informatics"/>
        </authorList>
    </citation>
    <scope>NUCLEOTIDE SEQUENCE</scope>
    <source>
        <strain evidence="2">3012STDY6733949</strain>
    </source>
</reference>
<sequence>MGSQKYAGWRKPESTGLVPGLSTGMSIVVVVAIAIAIGCAYLLNSMKLAFIVLGATVVFVGPSMIRFRGTAAGDYFLAWVRTLPIRRKLAHRYRTGLFSHVPGGRSRLPGLASPIILDGLFDPEAGEDVGALVNPVHRTITVVMLVTATGRATQPEATTDAQVAGWGEFIRQAGEFGDVAGIAVVTETRPETGARYEVEIAKRRHAAAPALALELMDDRTVDLAPDRLRYSQRIAVTFRYSSGSFDLGCEMVSRRLTELSTAAAGAGLNATFATVGEIIAFTHAAFNPAAGPIIDEAMALTGDPGLTWEDAGPTYHDDDHRYYLHDSGKSFTFRAYDFPVQPVEDDVLAKLLARNPRTPYKRVTMIYRPYRPQDAIETTDADFRDAYAAAQRRKRGLVDARQQMRLADIGATRDDLAEGHGLTRVGMLVTITVPVDGSGVDETDAIQAAGVAASIKFADCYSDQGAMFLTALGIGVYPDMDETDVTDILRA</sequence>
<evidence type="ECO:0000256" key="1">
    <source>
        <dbReference type="SAM" id="Phobius"/>
    </source>
</evidence>
<keyword evidence="1" id="KW-0812">Transmembrane</keyword>
<dbReference type="RefSeq" id="WP_137355159.1">
    <property type="nucleotide sequence ID" value="NZ_CAACYE020000006.1"/>
</dbReference>
<gene>
    <name evidence="2" type="ORF">NCTC1935_00072</name>
</gene>
<keyword evidence="1" id="KW-0472">Membrane</keyword>
<accession>A0A449G5L1</accession>
<proteinExistence type="predicted"/>
<organism evidence="2">
    <name type="scientific">Nocardia farcinica</name>
    <dbReference type="NCBI Taxonomy" id="37329"/>
    <lineage>
        <taxon>Bacteria</taxon>
        <taxon>Bacillati</taxon>
        <taxon>Actinomycetota</taxon>
        <taxon>Actinomycetes</taxon>
        <taxon>Mycobacteriales</taxon>
        <taxon>Nocardiaceae</taxon>
        <taxon>Nocardia</taxon>
    </lineage>
</organism>
<keyword evidence="1" id="KW-1133">Transmembrane helix</keyword>
<dbReference type="NCBIfam" id="NF042935">
    <property type="entry name" value="SCO6880_fam"/>
    <property type="match status" value="1"/>
</dbReference>